<evidence type="ECO:0000256" key="1">
    <source>
        <dbReference type="ARBA" id="ARBA00008226"/>
    </source>
</evidence>
<gene>
    <name evidence="11" type="ORF">A2160_00820</name>
</gene>
<dbReference type="AlphaFoldDB" id="A0A1F5E389"/>
<organism evidence="11 12">
    <name type="scientific">Candidatus Beckwithbacteria bacterium RBG_13_42_9</name>
    <dbReference type="NCBI Taxonomy" id="1797457"/>
    <lineage>
        <taxon>Bacteria</taxon>
        <taxon>Candidatus Beckwithiibacteriota</taxon>
    </lineage>
</organism>
<keyword evidence="4" id="KW-0436">Ligase</keyword>
<dbReference type="PANTHER" id="PTHR11777:SF9">
    <property type="entry name" value="ALANINE--TRNA LIGASE, CYTOPLASMIC"/>
    <property type="match status" value="1"/>
</dbReference>
<dbReference type="InterPro" id="IPR050058">
    <property type="entry name" value="Ala-tRNA_ligase"/>
</dbReference>
<evidence type="ECO:0000259" key="10">
    <source>
        <dbReference type="PROSITE" id="PS50860"/>
    </source>
</evidence>
<dbReference type="EMBL" id="MEZK01000030">
    <property type="protein sequence ID" value="OGD61889.1"/>
    <property type="molecule type" value="Genomic_DNA"/>
</dbReference>
<dbReference type="InterPro" id="IPR018164">
    <property type="entry name" value="Ala-tRNA-synth_IIc_N"/>
</dbReference>
<comment type="similarity">
    <text evidence="1">Belongs to the class-II aminoacyl-tRNA synthetase family.</text>
</comment>
<evidence type="ECO:0000256" key="6">
    <source>
        <dbReference type="ARBA" id="ARBA00022840"/>
    </source>
</evidence>
<dbReference type="InterPro" id="IPR018162">
    <property type="entry name" value="Ala-tRNA-ligase_IIc_anticod-bd"/>
</dbReference>
<feature type="domain" description="Alanyl-transfer RNA synthetases family profile" evidence="10">
    <location>
        <begin position="1"/>
        <end position="573"/>
    </location>
</feature>
<dbReference type="STRING" id="1797457.A2160_00820"/>
<keyword evidence="8" id="KW-0648">Protein biosynthesis</keyword>
<dbReference type="GO" id="GO:0004813">
    <property type="term" value="F:alanine-tRNA ligase activity"/>
    <property type="evidence" value="ECO:0007669"/>
    <property type="project" value="UniProtKB-EC"/>
</dbReference>
<dbReference type="SUPFAM" id="SSF101353">
    <property type="entry name" value="Putative anticodon-binding domain of alanyl-tRNA synthetase (AlaRS)"/>
    <property type="match status" value="1"/>
</dbReference>
<evidence type="ECO:0000256" key="8">
    <source>
        <dbReference type="ARBA" id="ARBA00022917"/>
    </source>
</evidence>
<evidence type="ECO:0000256" key="5">
    <source>
        <dbReference type="ARBA" id="ARBA00022741"/>
    </source>
</evidence>
<name>A0A1F5E389_9BACT</name>
<dbReference type="GO" id="GO:0006419">
    <property type="term" value="P:alanyl-tRNA aminoacylation"/>
    <property type="evidence" value="ECO:0007669"/>
    <property type="project" value="InterPro"/>
</dbReference>
<dbReference type="PROSITE" id="PS50860">
    <property type="entry name" value="AA_TRNA_LIGASE_II_ALA"/>
    <property type="match status" value="1"/>
</dbReference>
<dbReference type="GO" id="GO:0000049">
    <property type="term" value="F:tRNA binding"/>
    <property type="evidence" value="ECO:0007669"/>
    <property type="project" value="UniProtKB-KW"/>
</dbReference>
<dbReference type="SUPFAM" id="SSF55681">
    <property type="entry name" value="Class II aaRS and biotin synthetases"/>
    <property type="match status" value="1"/>
</dbReference>
<proteinExistence type="inferred from homology"/>
<dbReference type="Pfam" id="PF07973">
    <property type="entry name" value="tRNA_SAD"/>
    <property type="match status" value="1"/>
</dbReference>
<keyword evidence="9" id="KW-0030">Aminoacyl-tRNA synthetase</keyword>
<dbReference type="Gene3D" id="3.30.980.10">
    <property type="entry name" value="Threonyl-trna Synthetase, Chain A, domain 2"/>
    <property type="match status" value="1"/>
</dbReference>
<dbReference type="FunFam" id="3.30.980.10:FF:000004">
    <property type="entry name" value="Alanine--tRNA ligase, cytoplasmic"/>
    <property type="match status" value="1"/>
</dbReference>
<dbReference type="Gene3D" id="3.30.930.10">
    <property type="entry name" value="Bira Bifunctional Protein, Domain 2"/>
    <property type="match status" value="1"/>
</dbReference>
<dbReference type="GO" id="GO:0005524">
    <property type="term" value="F:ATP binding"/>
    <property type="evidence" value="ECO:0007669"/>
    <property type="project" value="UniProtKB-KW"/>
</dbReference>
<dbReference type="GO" id="GO:0002161">
    <property type="term" value="F:aminoacyl-tRNA deacylase activity"/>
    <property type="evidence" value="ECO:0007669"/>
    <property type="project" value="TreeGrafter"/>
</dbReference>
<evidence type="ECO:0000256" key="4">
    <source>
        <dbReference type="ARBA" id="ARBA00022598"/>
    </source>
</evidence>
<dbReference type="Pfam" id="PF01411">
    <property type="entry name" value="tRNA-synt_2c"/>
    <property type="match status" value="2"/>
</dbReference>
<dbReference type="SUPFAM" id="SSF55186">
    <property type="entry name" value="ThrRS/AlaRS common domain"/>
    <property type="match status" value="1"/>
</dbReference>
<reference evidence="11 12" key="1">
    <citation type="journal article" date="2016" name="Nat. Commun.">
        <title>Thousands of microbial genomes shed light on interconnected biogeochemical processes in an aquifer system.</title>
        <authorList>
            <person name="Anantharaman K."/>
            <person name="Brown C.T."/>
            <person name="Hug L.A."/>
            <person name="Sharon I."/>
            <person name="Castelle C.J."/>
            <person name="Probst A.J."/>
            <person name="Thomas B.C."/>
            <person name="Singh A."/>
            <person name="Wilkins M.J."/>
            <person name="Karaoz U."/>
            <person name="Brodie E.L."/>
            <person name="Williams K.H."/>
            <person name="Hubbard S.S."/>
            <person name="Banfield J.F."/>
        </authorList>
    </citation>
    <scope>NUCLEOTIDE SEQUENCE [LARGE SCALE GENOMIC DNA]</scope>
</reference>
<dbReference type="InterPro" id="IPR002318">
    <property type="entry name" value="Ala-tRNA-lgiase_IIc"/>
</dbReference>
<protein>
    <recommendedName>
        <fullName evidence="2">alanine--tRNA ligase</fullName>
        <ecNumber evidence="2">6.1.1.7</ecNumber>
    </recommendedName>
</protein>
<dbReference type="CDD" id="cd00673">
    <property type="entry name" value="AlaRS_core"/>
    <property type="match status" value="1"/>
</dbReference>
<keyword evidence="7" id="KW-0694">RNA-binding</keyword>
<dbReference type="EC" id="6.1.1.7" evidence="2"/>
<dbReference type="InterPro" id="IPR045864">
    <property type="entry name" value="aa-tRNA-synth_II/BPL/LPL"/>
</dbReference>
<dbReference type="InterPro" id="IPR018165">
    <property type="entry name" value="Ala-tRNA-synth_IIc_core"/>
</dbReference>
<dbReference type="Gene3D" id="3.30.54.20">
    <property type="match status" value="1"/>
</dbReference>
<comment type="caution">
    <text evidence="11">The sequence shown here is derived from an EMBL/GenBank/DDBJ whole genome shotgun (WGS) entry which is preliminary data.</text>
</comment>
<evidence type="ECO:0000256" key="2">
    <source>
        <dbReference type="ARBA" id="ARBA00013168"/>
    </source>
</evidence>
<evidence type="ECO:0000256" key="7">
    <source>
        <dbReference type="ARBA" id="ARBA00022884"/>
    </source>
</evidence>
<dbReference type="GO" id="GO:0005737">
    <property type="term" value="C:cytoplasm"/>
    <property type="evidence" value="ECO:0007669"/>
    <property type="project" value="InterPro"/>
</dbReference>
<dbReference type="Proteomes" id="UP000177006">
    <property type="component" value="Unassembled WGS sequence"/>
</dbReference>
<dbReference type="InterPro" id="IPR018163">
    <property type="entry name" value="Thr/Ala-tRNA-synth_IIc_edit"/>
</dbReference>
<dbReference type="InterPro" id="IPR012947">
    <property type="entry name" value="tRNA_SAD"/>
</dbReference>
<dbReference type="SMART" id="SM00863">
    <property type="entry name" value="tRNA_SAD"/>
    <property type="match status" value="1"/>
</dbReference>
<keyword evidence="3" id="KW-0820">tRNA-binding</keyword>
<dbReference type="PANTHER" id="PTHR11777">
    <property type="entry name" value="ALANYL-TRNA SYNTHETASE"/>
    <property type="match status" value="1"/>
</dbReference>
<accession>A0A1F5E389</accession>
<sequence length="573" mass="64714">MNSSEICQKYLDFFKSKGHAVIPPAPLVPPDDPTTLFTSAGMQQLVPYFKGQPHPLGKRLVDAQPSVRLQDLDAVADNRHLSMFVMLGNWSLGDYFKAEQLPWIWEFYTQVLKLNPARLYVTVYKGSPAAPRDDEAAAIWRSLGLPEDKIFFYEDNWWSRAGGPEKMPAGEIGGPDSEVFFEFTQIEHDKKFGEKCHPNCDCGRFLEIGNSVFLQYEKQKDGSFKPLPNKNVDFGGGLERITAAVNDEPDVFLTDIFKPMITHLEKVTGKPYSGNNCPPMRIIADHLRAASAMIKEGLEPSNKQQGYVLRRLIRRSAVKMRQLKGTLDPRDFPEEFQEEVNRFKVSLERGLREFNKLAPNQMGVLSAFNLFQSYGFPFEVIVELFQQRGHSLDRQEFDRIFAEHQKLSRTASAGMFKGGLADHSEIITKYHTATHLLQAALRQVLGDHVQQVGSNNTGERLRFDFAHPQALTAEEIKKVEDLINQKIKEDLPVVKTIEDKDRALASGALAFFQGKYPDKVTVYTVGRDSQKDWFSKELCGGPHVASTGEIGGVRIKKEEAVGTGKRRIYVVLK</sequence>
<evidence type="ECO:0000256" key="9">
    <source>
        <dbReference type="ARBA" id="ARBA00023146"/>
    </source>
</evidence>
<keyword evidence="6" id="KW-0067">ATP-binding</keyword>
<keyword evidence="5" id="KW-0547">Nucleotide-binding</keyword>
<evidence type="ECO:0000313" key="12">
    <source>
        <dbReference type="Proteomes" id="UP000177006"/>
    </source>
</evidence>
<dbReference type="PRINTS" id="PR00980">
    <property type="entry name" value="TRNASYNTHALA"/>
</dbReference>
<evidence type="ECO:0000313" key="11">
    <source>
        <dbReference type="EMBL" id="OGD61889.1"/>
    </source>
</evidence>
<evidence type="ECO:0000256" key="3">
    <source>
        <dbReference type="ARBA" id="ARBA00022555"/>
    </source>
</evidence>